<dbReference type="AlphaFoldDB" id="A0A8C2QLN6"/>
<dbReference type="GO" id="GO:1990416">
    <property type="term" value="P:cellular response to brain-derived neurotrophic factor stimulus"/>
    <property type="evidence" value="ECO:0007669"/>
    <property type="project" value="Ensembl"/>
</dbReference>
<dbReference type="Ensembl" id="ENSCGRT00001025719.1">
    <property type="protein sequence ID" value="ENSCGRP00001021475.1"/>
    <property type="gene ID" value="ENSCGRG00001020314.1"/>
</dbReference>
<dbReference type="RefSeq" id="XP_027270143.1">
    <property type="nucleotide sequence ID" value="XM_027414342.2"/>
</dbReference>
<evidence type="ECO:0000313" key="7">
    <source>
        <dbReference type="RefSeq" id="XP_027270142.1"/>
    </source>
</evidence>
<dbReference type="RefSeq" id="XP_035299794.1">
    <property type="nucleotide sequence ID" value="XM_035443903.1"/>
</dbReference>
<dbReference type="RefSeq" id="XP_035299792.1">
    <property type="nucleotide sequence ID" value="XM_035443901.1"/>
</dbReference>
<dbReference type="GO" id="GO:0010008">
    <property type="term" value="C:endosome membrane"/>
    <property type="evidence" value="ECO:0007669"/>
    <property type="project" value="Ensembl"/>
</dbReference>
<evidence type="ECO:0000313" key="15">
    <source>
        <dbReference type="RefSeq" id="XP_035299796.1"/>
    </source>
</evidence>
<dbReference type="GO" id="GO:1904115">
    <property type="term" value="C:axon cytoplasm"/>
    <property type="evidence" value="ECO:0007669"/>
    <property type="project" value="GOC"/>
</dbReference>
<feature type="region of interest" description="Disordered" evidence="1">
    <location>
        <begin position="224"/>
        <end position="343"/>
    </location>
</feature>
<dbReference type="CTD" id="66000"/>
<reference evidence="6" key="1">
    <citation type="journal article" date="2018" name="Biotechnol. Bioeng.">
        <title>A reference genome of the Chinese hamster based on a hybrid assembly strategy.</title>
        <authorList>
            <person name="Rupp O."/>
            <person name="MacDonald M.L."/>
            <person name="Li S."/>
            <person name="Dhiman H."/>
            <person name="Polson S."/>
            <person name="Griep S."/>
            <person name="Heffner K."/>
            <person name="Hernandez I."/>
            <person name="Brinkrolf K."/>
            <person name="Jadhav V."/>
            <person name="Samoudi M."/>
            <person name="Hao H."/>
            <person name="Kingham B."/>
            <person name="Goesmann A."/>
            <person name="Betenbaugh M.J."/>
            <person name="Lewis N.E."/>
            <person name="Borth N."/>
            <person name="Lee K.H."/>
        </authorList>
    </citation>
    <scope>NUCLEOTIDE SEQUENCE [LARGE SCALE GENOMIC DNA]</scope>
    <source>
        <strain evidence="6">17A/GY</strain>
    </source>
</reference>
<evidence type="ECO:0000313" key="14">
    <source>
        <dbReference type="RefSeq" id="XP_035299795.1"/>
    </source>
</evidence>
<organism evidence="4 5">
    <name type="scientific">Cricetulus griseus</name>
    <name type="common">Chinese hamster</name>
    <name type="synonym">Cricetulus barabensis griseus</name>
    <dbReference type="NCBI Taxonomy" id="10029"/>
    <lineage>
        <taxon>Eukaryota</taxon>
        <taxon>Metazoa</taxon>
        <taxon>Chordata</taxon>
        <taxon>Craniata</taxon>
        <taxon>Vertebrata</taxon>
        <taxon>Euteleostomi</taxon>
        <taxon>Mammalia</taxon>
        <taxon>Eutheria</taxon>
        <taxon>Euarchontoglires</taxon>
        <taxon>Glires</taxon>
        <taxon>Rodentia</taxon>
        <taxon>Myomorpha</taxon>
        <taxon>Muroidea</taxon>
        <taxon>Cricetidae</taxon>
        <taxon>Cricetinae</taxon>
        <taxon>Cricetulus</taxon>
    </lineage>
</organism>
<reference evidence="7 8" key="3">
    <citation type="submission" date="2025-04" db="UniProtKB">
        <authorList>
            <consortium name="RefSeq"/>
        </authorList>
    </citation>
    <scope>IDENTIFICATION</scope>
    <source>
        <strain evidence="7 8">17A/GY</strain>
        <tissue evidence="7 8">Liver</tissue>
    </source>
</reference>
<dbReference type="Proteomes" id="UP001108280">
    <property type="component" value="Chromosome 4"/>
</dbReference>
<dbReference type="RefSeq" id="XP_035299793.1">
    <property type="nucleotide sequence ID" value="XM_035443902.1"/>
</dbReference>
<protein>
    <submittedName>
        <fullName evidence="4 7 8">Transmembrane protein 108</fullName>
    </submittedName>
</protein>
<dbReference type="RefSeq" id="XP_035299791.1">
    <property type="nucleotide sequence ID" value="XM_035443900.1"/>
</dbReference>
<feature type="region of interest" description="Disordered" evidence="1">
    <location>
        <begin position="32"/>
        <end position="211"/>
    </location>
</feature>
<dbReference type="RefSeq" id="XP_035297971.1">
    <property type="nucleotide sequence ID" value="XM_035442080.1"/>
</dbReference>
<dbReference type="RefSeq" id="XP_035299795.1">
    <property type="nucleotide sequence ID" value="XM_035443904.1"/>
</dbReference>
<feature type="compositionally biased region" description="Polar residues" evidence="1">
    <location>
        <begin position="73"/>
        <end position="86"/>
    </location>
</feature>
<dbReference type="RefSeq" id="XP_035299798.1">
    <property type="nucleotide sequence ID" value="XM_035443907.1"/>
</dbReference>
<dbReference type="GeneID" id="100762196"/>
<dbReference type="GO" id="GO:0006898">
    <property type="term" value="P:receptor-mediated endocytosis"/>
    <property type="evidence" value="ECO:0007669"/>
    <property type="project" value="Ensembl"/>
</dbReference>
<gene>
    <name evidence="4 7 8 9 10 11 12 13 14 15 16" type="primary">Tmem108</name>
</gene>
<reference evidence="6" key="2">
    <citation type="journal article" date="2020" name="Biotechnol. Bioeng.">
        <title>Chromosome-scale scaffolds for the Chinese hamster reference genome assembly to facilitate the study of the CHO epigenome.</title>
        <authorList>
            <person name="Hilliard W."/>
            <person name="MacDonald M."/>
            <person name="Lee K.H."/>
        </authorList>
    </citation>
    <scope>NUCLEOTIDE SEQUENCE [LARGE SCALE GENOMIC DNA]</scope>
    <source>
        <strain evidence="6">17A/GY</strain>
    </source>
</reference>
<keyword evidence="2" id="KW-1133">Transmembrane helix</keyword>
<evidence type="ECO:0000313" key="6">
    <source>
        <dbReference type="Proteomes" id="UP001108280"/>
    </source>
</evidence>
<dbReference type="GO" id="GO:0098978">
    <property type="term" value="C:glutamatergic synapse"/>
    <property type="evidence" value="ECO:0007669"/>
    <property type="project" value="Ensembl"/>
</dbReference>
<dbReference type="GO" id="GO:0098696">
    <property type="term" value="P:regulation of neurotransmitter receptor localization to postsynaptic specialization membrane"/>
    <property type="evidence" value="ECO:0007669"/>
    <property type="project" value="Ensembl"/>
</dbReference>
<accession>A0A8C2QLN6</accession>
<dbReference type="GO" id="GO:0097106">
    <property type="term" value="P:postsynaptic density organization"/>
    <property type="evidence" value="ECO:0007669"/>
    <property type="project" value="Ensembl"/>
</dbReference>
<dbReference type="RefSeq" id="XP_035297955.1">
    <property type="nucleotide sequence ID" value="XM_035442064.1"/>
</dbReference>
<dbReference type="RefSeq" id="XP_035297966.1">
    <property type="nucleotide sequence ID" value="XM_035442075.1"/>
</dbReference>
<dbReference type="Proteomes" id="UP000694386">
    <property type="component" value="Unplaced"/>
</dbReference>
<dbReference type="RefSeq" id="XP_035297954.1">
    <property type="nucleotide sequence ID" value="XM_035442063.1"/>
</dbReference>
<dbReference type="RefSeq" id="XP_035299796.1">
    <property type="nucleotide sequence ID" value="XM_035443905.1"/>
</dbReference>
<evidence type="ECO:0000313" key="8">
    <source>
        <dbReference type="RefSeq" id="XP_027270143.1"/>
    </source>
</evidence>
<evidence type="ECO:0000256" key="2">
    <source>
        <dbReference type="SAM" id="Phobius"/>
    </source>
</evidence>
<dbReference type="RefSeq" id="XP_035297963.1">
    <property type="nucleotide sequence ID" value="XM_035442072.1"/>
</dbReference>
<dbReference type="RefSeq" id="XP_027270144.1">
    <property type="nucleotide sequence ID" value="XM_027414343.2"/>
</dbReference>
<feature type="chain" id="PRO_5044679355" evidence="3">
    <location>
        <begin position="25"/>
        <end position="572"/>
    </location>
</feature>
<reference evidence="4" key="4">
    <citation type="submission" date="2025-05" db="UniProtKB">
        <authorList>
            <consortium name="Ensembl"/>
        </authorList>
    </citation>
    <scope>IDENTIFICATION</scope>
</reference>
<evidence type="ECO:0000313" key="10">
    <source>
        <dbReference type="RefSeq" id="XP_035299791.1"/>
    </source>
</evidence>
<dbReference type="RefSeq" id="XP_035297961.1">
    <property type="nucleotide sequence ID" value="XM_035442070.1"/>
</dbReference>
<dbReference type="RefSeq" id="XP_035297957.1">
    <property type="nucleotide sequence ID" value="XM_035442066.1"/>
</dbReference>
<dbReference type="GO" id="GO:0098815">
    <property type="term" value="P:modulation of excitatory postsynaptic potential"/>
    <property type="evidence" value="ECO:0007669"/>
    <property type="project" value="Ensembl"/>
</dbReference>
<feature type="compositionally biased region" description="Low complexity" evidence="1">
    <location>
        <begin position="149"/>
        <end position="158"/>
    </location>
</feature>
<feature type="compositionally biased region" description="Polar residues" evidence="1">
    <location>
        <begin position="305"/>
        <end position="330"/>
    </location>
</feature>
<dbReference type="RefSeq" id="XP_035297973.1">
    <property type="nucleotide sequence ID" value="XM_035442082.1"/>
</dbReference>
<dbReference type="PANTHER" id="PTHR28673">
    <property type="entry name" value="TRANSMEMBRANE PROTEIN 108"/>
    <property type="match status" value="1"/>
</dbReference>
<dbReference type="GO" id="GO:0051388">
    <property type="term" value="P:positive regulation of neurotrophin TRK receptor signaling pathway"/>
    <property type="evidence" value="ECO:0007669"/>
    <property type="project" value="Ensembl"/>
</dbReference>
<keyword evidence="6" id="KW-1185">Reference proteome</keyword>
<dbReference type="GO" id="GO:0021542">
    <property type="term" value="P:dentate gyrus development"/>
    <property type="evidence" value="ECO:0007669"/>
    <property type="project" value="Ensembl"/>
</dbReference>
<dbReference type="GO" id="GO:0005769">
    <property type="term" value="C:early endosome"/>
    <property type="evidence" value="ECO:0007669"/>
    <property type="project" value="Ensembl"/>
</dbReference>
<evidence type="ECO:0000313" key="12">
    <source>
        <dbReference type="RefSeq" id="XP_035299793.1"/>
    </source>
</evidence>
<keyword evidence="3" id="KW-0732">Signal</keyword>
<evidence type="ECO:0000313" key="4">
    <source>
        <dbReference type="Ensembl" id="ENSCGRP00001021474.1"/>
    </source>
</evidence>
<evidence type="ECO:0000313" key="9">
    <source>
        <dbReference type="RefSeq" id="XP_027270144.1"/>
    </source>
</evidence>
<dbReference type="GO" id="GO:0008090">
    <property type="term" value="P:retrograde axonal transport"/>
    <property type="evidence" value="ECO:0007669"/>
    <property type="project" value="Ensembl"/>
</dbReference>
<feature type="signal peptide" evidence="3">
    <location>
        <begin position="1"/>
        <end position="24"/>
    </location>
</feature>
<feature type="compositionally biased region" description="Polar residues" evidence="1">
    <location>
        <begin position="361"/>
        <end position="395"/>
    </location>
</feature>
<dbReference type="OrthoDB" id="9944393at2759"/>
<dbReference type="GO" id="GO:0098839">
    <property type="term" value="C:postsynaptic density membrane"/>
    <property type="evidence" value="ECO:0007669"/>
    <property type="project" value="Ensembl"/>
</dbReference>
<keyword evidence="2 7" id="KW-0812">Transmembrane</keyword>
<proteinExistence type="predicted"/>
<dbReference type="PANTHER" id="PTHR28673:SF1">
    <property type="entry name" value="TRANSMEMBRANE PROTEIN 108"/>
    <property type="match status" value="1"/>
</dbReference>
<evidence type="ECO:0000256" key="1">
    <source>
        <dbReference type="SAM" id="MobiDB-lite"/>
    </source>
</evidence>
<keyword evidence="2" id="KW-0472">Membrane</keyword>
<evidence type="ECO:0000256" key="3">
    <source>
        <dbReference type="SAM" id="SignalP"/>
    </source>
</evidence>
<dbReference type="Pfam" id="PF15759">
    <property type="entry name" value="TMEM108"/>
    <property type="match status" value="1"/>
</dbReference>
<name>A0A8C2QLN6_CRIGR</name>
<dbReference type="Ensembl" id="ENSCGRT00001025718.1">
    <property type="protein sequence ID" value="ENSCGRP00001021474.1"/>
    <property type="gene ID" value="ENSCGRG00001020314.1"/>
</dbReference>
<dbReference type="InterPro" id="IPR031508">
    <property type="entry name" value="TMEM108"/>
</dbReference>
<evidence type="ECO:0000313" key="13">
    <source>
        <dbReference type="RefSeq" id="XP_035299794.1"/>
    </source>
</evidence>
<feature type="transmembrane region" description="Helical" evidence="2">
    <location>
        <begin position="466"/>
        <end position="487"/>
    </location>
</feature>
<dbReference type="GO" id="GO:0097484">
    <property type="term" value="P:dendrite extension"/>
    <property type="evidence" value="ECO:0007669"/>
    <property type="project" value="Ensembl"/>
</dbReference>
<evidence type="ECO:0000313" key="5">
    <source>
        <dbReference type="Proteomes" id="UP000694386"/>
    </source>
</evidence>
<dbReference type="RefSeq" id="XP_027270142.1">
    <property type="nucleotide sequence ID" value="XM_027414341.2"/>
</dbReference>
<feature type="compositionally biased region" description="Polar residues" evidence="1">
    <location>
        <begin position="242"/>
        <end position="269"/>
    </location>
</feature>
<dbReference type="GO" id="GO:0036477">
    <property type="term" value="C:somatodendritic compartment"/>
    <property type="evidence" value="ECO:0007669"/>
    <property type="project" value="Ensembl"/>
</dbReference>
<feature type="compositionally biased region" description="Polar residues" evidence="1">
    <location>
        <begin position="282"/>
        <end position="291"/>
    </location>
</feature>
<feature type="region of interest" description="Disordered" evidence="1">
    <location>
        <begin position="361"/>
        <end position="413"/>
    </location>
</feature>
<dbReference type="RefSeq" id="XP_035297970.1">
    <property type="nucleotide sequence ID" value="XM_035442079.1"/>
</dbReference>
<evidence type="ECO:0000313" key="16">
    <source>
        <dbReference type="RefSeq" id="XP_035299798.1"/>
    </source>
</evidence>
<evidence type="ECO:0000313" key="11">
    <source>
        <dbReference type="RefSeq" id="XP_035299792.1"/>
    </source>
</evidence>
<feature type="compositionally biased region" description="Low complexity" evidence="1">
    <location>
        <begin position="168"/>
        <end position="180"/>
    </location>
</feature>
<dbReference type="RefSeq" id="XP_035297969.1">
    <property type="nucleotide sequence ID" value="XM_035442078.1"/>
</dbReference>
<sequence>MKRSLQALYCQLLSFLLTLALTKALVLTVQEPSPRESLQTLPSGSPPGTMVTAPHSSTRPFSVMTRNPKPDGPSSQAAATMETTVSHPEGYPPTDTVSTVVTAAIPHPESPLPTGSPPAAMATTASHSEGRPPGDATPTILPTKPAGATSRPTMSPRSTTRRAPRPPGSSRKGASGSSRPLLPVPSGHSARKEGQRGRNQSSTHLGQKRPLGKIFQIYKGNFTGSVEPDPSALSPRTPLWGYSSSPQPQTVSPATALRSTSWVPPTTSLVPAKDKPGLIRANQGSGPTFTSAAGEPDATAASGAPASTQPAPVPSQSPHGDVQDSPSHSDSWLAVTPDTDRPLSASSRVFTAATGPTQAAFDTSVSVPSQGIPQGTSATPQAPTWPSGVSESTVSLAEEKAEASPTTTDRGPRALSTVLSTATGNFLNRLVPAGTWKPGTVGNISHVAEGDKPQHRATICLSKMDIVWVILAISVPISSCSVLLTVCCMRRRKKTANPENNLSYWNNAITMDYFNRHAVELPREIQSLETSEDQLSEPRSPANGDYRDTGMVLVNPFCQETLFVGNDQVSEI</sequence>
<dbReference type="KEGG" id="cge:100762196"/>